<keyword evidence="2" id="KW-1185">Reference proteome</keyword>
<proteinExistence type="predicted"/>
<name>A0ABR4FFT4_9PEZI</name>
<dbReference type="Proteomes" id="UP001600888">
    <property type="component" value="Unassembled WGS sequence"/>
</dbReference>
<protein>
    <submittedName>
        <fullName evidence="1">Uncharacterized protein</fullName>
    </submittedName>
</protein>
<gene>
    <name evidence="1" type="ORF">FJTKL_05430</name>
</gene>
<accession>A0ABR4FFT4</accession>
<comment type="caution">
    <text evidence="1">The sequence shown here is derived from an EMBL/GenBank/DDBJ whole genome shotgun (WGS) entry which is preliminary data.</text>
</comment>
<dbReference type="EMBL" id="JBAWTH010000001">
    <property type="protein sequence ID" value="KAL2293566.1"/>
    <property type="molecule type" value="Genomic_DNA"/>
</dbReference>
<reference evidence="1 2" key="1">
    <citation type="submission" date="2024-03" db="EMBL/GenBank/DDBJ databases">
        <title>A high-quality draft genome sequence of Diaporthe vaccinii, a causative agent of upright dieback and viscid rot disease in cranberry plants.</title>
        <authorList>
            <person name="Sarrasin M."/>
            <person name="Lang B.F."/>
            <person name="Burger G."/>
        </authorList>
    </citation>
    <scope>NUCLEOTIDE SEQUENCE [LARGE SCALE GENOMIC DNA]</scope>
    <source>
        <strain evidence="1 2">IS7</strain>
    </source>
</reference>
<evidence type="ECO:0000313" key="2">
    <source>
        <dbReference type="Proteomes" id="UP001600888"/>
    </source>
</evidence>
<organism evidence="1 2">
    <name type="scientific">Diaporthe vaccinii</name>
    <dbReference type="NCBI Taxonomy" id="105482"/>
    <lineage>
        <taxon>Eukaryota</taxon>
        <taxon>Fungi</taxon>
        <taxon>Dikarya</taxon>
        <taxon>Ascomycota</taxon>
        <taxon>Pezizomycotina</taxon>
        <taxon>Sordariomycetes</taxon>
        <taxon>Sordariomycetidae</taxon>
        <taxon>Diaporthales</taxon>
        <taxon>Diaporthaceae</taxon>
        <taxon>Diaporthe</taxon>
        <taxon>Diaporthe eres species complex</taxon>
    </lineage>
</organism>
<sequence length="125" mass="14026">MGVATADPEAKGNRRFIAFLIFDLPPTSILSLLPTAKTNNSQISPALSPCLPRLRLFVSPTRDFTFLPTRGKKTTRRPITQTKALFVDSLQLNNTHLFQVTRSSDLIPPPPHIHCHLNCHRLVFD</sequence>
<evidence type="ECO:0000313" key="1">
    <source>
        <dbReference type="EMBL" id="KAL2293566.1"/>
    </source>
</evidence>